<dbReference type="Proteomes" id="UP000324800">
    <property type="component" value="Unassembled WGS sequence"/>
</dbReference>
<name>A0A5J4VVG7_9EUKA</name>
<dbReference type="EMBL" id="SNRW01004750">
    <property type="protein sequence ID" value="KAA6386558.1"/>
    <property type="molecule type" value="Genomic_DNA"/>
</dbReference>
<sequence length="425" mass="48661">MPFGVSTAPTIFSQCLQSVIAEIKKRFSSKIFICMDNILILNLDLTILQLEIHQVMKTQHEVLGLAVEHKNNDNANDNISKEGNIEIIKTFDAVGQEKEAHKNMRLGIGNWRDPIHKSTIQMRHPSHQEGLKVEGQGSSQQRLEQVDSTQQVRDTRHNLVDQQASPQPITVFHEAKQTDNDPNRCVQLRMGGNADQRESREAVRTWKMNGQQSQELQSMKNYSSSESASRIPSRIDLIAVYLKTITNRKHSQNVLPQQGQRINYDRATSRQIPQVHRIIHLDNRASHIPDLSNTIPDRLSSLSRCGEISVKKEILQKTQKEHGIWISIDIIATSANRQRMMYCSISKDKFAVKRNVFSLEWSKEVPLRLPPISQTTENYQEGQKRVQPDCSLNSSILSKLQAVYRTQRGYNSVDMHRKEYLSLNV</sequence>
<proteinExistence type="predicted"/>
<evidence type="ECO:0000256" key="1">
    <source>
        <dbReference type="SAM" id="MobiDB-lite"/>
    </source>
</evidence>
<dbReference type="AlphaFoldDB" id="A0A5J4VVG7"/>
<dbReference type="Gene3D" id="3.30.70.270">
    <property type="match status" value="1"/>
</dbReference>
<dbReference type="SUPFAM" id="SSF56672">
    <property type="entry name" value="DNA/RNA polymerases"/>
    <property type="match status" value="1"/>
</dbReference>
<comment type="caution">
    <text evidence="2">The sequence shown here is derived from an EMBL/GenBank/DDBJ whole genome shotgun (WGS) entry which is preliminary data.</text>
</comment>
<feature type="region of interest" description="Disordered" evidence="1">
    <location>
        <begin position="208"/>
        <end position="227"/>
    </location>
</feature>
<evidence type="ECO:0008006" key="4">
    <source>
        <dbReference type="Google" id="ProtNLM"/>
    </source>
</evidence>
<protein>
    <recommendedName>
        <fullName evidence="4">Reverse transcriptase domain-containing protein</fullName>
    </recommendedName>
</protein>
<reference evidence="2 3" key="1">
    <citation type="submission" date="2019-03" db="EMBL/GenBank/DDBJ databases">
        <title>Single cell metagenomics reveals metabolic interactions within the superorganism composed of flagellate Streblomastix strix and complex community of Bacteroidetes bacteria on its surface.</title>
        <authorList>
            <person name="Treitli S.C."/>
            <person name="Kolisko M."/>
            <person name="Husnik F."/>
            <person name="Keeling P."/>
            <person name="Hampl V."/>
        </authorList>
    </citation>
    <scope>NUCLEOTIDE SEQUENCE [LARGE SCALE GENOMIC DNA]</scope>
    <source>
        <strain evidence="2">ST1C</strain>
    </source>
</reference>
<gene>
    <name evidence="2" type="ORF">EZS28_017914</name>
</gene>
<dbReference type="InterPro" id="IPR043502">
    <property type="entry name" value="DNA/RNA_pol_sf"/>
</dbReference>
<feature type="compositionally biased region" description="Polar residues" evidence="1">
    <location>
        <begin position="208"/>
        <end position="222"/>
    </location>
</feature>
<organism evidence="2 3">
    <name type="scientific">Streblomastix strix</name>
    <dbReference type="NCBI Taxonomy" id="222440"/>
    <lineage>
        <taxon>Eukaryota</taxon>
        <taxon>Metamonada</taxon>
        <taxon>Preaxostyla</taxon>
        <taxon>Oxymonadida</taxon>
        <taxon>Streblomastigidae</taxon>
        <taxon>Streblomastix</taxon>
    </lineage>
</organism>
<evidence type="ECO:0000313" key="2">
    <source>
        <dbReference type="EMBL" id="KAA6386558.1"/>
    </source>
</evidence>
<accession>A0A5J4VVG7</accession>
<dbReference type="InterPro" id="IPR043128">
    <property type="entry name" value="Rev_trsase/Diguanyl_cyclase"/>
</dbReference>
<evidence type="ECO:0000313" key="3">
    <source>
        <dbReference type="Proteomes" id="UP000324800"/>
    </source>
</evidence>